<proteinExistence type="predicted"/>
<feature type="compositionally biased region" description="Polar residues" evidence="1">
    <location>
        <begin position="1"/>
        <end position="12"/>
    </location>
</feature>
<organism evidence="2 3">
    <name type="scientific">Vicia faba</name>
    <name type="common">Broad bean</name>
    <name type="synonym">Faba vulgaris</name>
    <dbReference type="NCBI Taxonomy" id="3906"/>
    <lineage>
        <taxon>Eukaryota</taxon>
        <taxon>Viridiplantae</taxon>
        <taxon>Streptophyta</taxon>
        <taxon>Embryophyta</taxon>
        <taxon>Tracheophyta</taxon>
        <taxon>Spermatophyta</taxon>
        <taxon>Magnoliopsida</taxon>
        <taxon>eudicotyledons</taxon>
        <taxon>Gunneridae</taxon>
        <taxon>Pentapetalae</taxon>
        <taxon>rosids</taxon>
        <taxon>fabids</taxon>
        <taxon>Fabales</taxon>
        <taxon>Fabaceae</taxon>
        <taxon>Papilionoideae</taxon>
        <taxon>50 kb inversion clade</taxon>
        <taxon>NPAAA clade</taxon>
        <taxon>Hologalegina</taxon>
        <taxon>IRL clade</taxon>
        <taxon>Fabeae</taxon>
        <taxon>Vicia</taxon>
    </lineage>
</organism>
<accession>A0AAV1AZX1</accession>
<sequence length="149" mass="16476">MIGTEVSFSTPTRLRGRPPPISNTLLDSNFPSLFNSTSASTFIFHHVRAAIVFSDLAPFTSSSSILNKNGATFTHLSASPSHTPSYIRTRIANSNEFAVGSLHFNPHIRCKKEEINRRLEEITTYLPARGLVLNGVDVARNPENPHFPE</sequence>
<protein>
    <submittedName>
        <fullName evidence="2">Uncharacterized protein</fullName>
    </submittedName>
</protein>
<reference evidence="2 3" key="1">
    <citation type="submission" date="2023-01" db="EMBL/GenBank/DDBJ databases">
        <authorList>
            <person name="Kreplak J."/>
        </authorList>
    </citation>
    <scope>NUCLEOTIDE SEQUENCE [LARGE SCALE GENOMIC DNA]</scope>
</reference>
<evidence type="ECO:0000313" key="3">
    <source>
        <dbReference type="Proteomes" id="UP001157006"/>
    </source>
</evidence>
<name>A0AAV1AZX1_VICFA</name>
<dbReference type="Proteomes" id="UP001157006">
    <property type="component" value="Chromosome 5"/>
</dbReference>
<feature type="region of interest" description="Disordered" evidence="1">
    <location>
        <begin position="1"/>
        <end position="20"/>
    </location>
</feature>
<evidence type="ECO:0000256" key="1">
    <source>
        <dbReference type="SAM" id="MobiDB-lite"/>
    </source>
</evidence>
<evidence type="ECO:0000313" key="2">
    <source>
        <dbReference type="EMBL" id="CAI8614724.1"/>
    </source>
</evidence>
<keyword evidence="3" id="KW-1185">Reference proteome</keyword>
<gene>
    <name evidence="2" type="ORF">VFH_V143760</name>
</gene>
<dbReference type="EMBL" id="OX451740">
    <property type="protein sequence ID" value="CAI8614724.1"/>
    <property type="molecule type" value="Genomic_DNA"/>
</dbReference>
<dbReference type="AlphaFoldDB" id="A0AAV1AZX1"/>